<reference evidence="2" key="1">
    <citation type="journal article" date="2023" name="Mol. Phylogenet. Evol.">
        <title>Genome-scale phylogeny and comparative genomics of the fungal order Sordariales.</title>
        <authorList>
            <person name="Hensen N."/>
            <person name="Bonometti L."/>
            <person name="Westerberg I."/>
            <person name="Brannstrom I.O."/>
            <person name="Guillou S."/>
            <person name="Cros-Aarteil S."/>
            <person name="Calhoun S."/>
            <person name="Haridas S."/>
            <person name="Kuo A."/>
            <person name="Mondo S."/>
            <person name="Pangilinan J."/>
            <person name="Riley R."/>
            <person name="LaButti K."/>
            <person name="Andreopoulos B."/>
            <person name="Lipzen A."/>
            <person name="Chen C."/>
            <person name="Yan M."/>
            <person name="Daum C."/>
            <person name="Ng V."/>
            <person name="Clum A."/>
            <person name="Steindorff A."/>
            <person name="Ohm R.A."/>
            <person name="Martin F."/>
            <person name="Silar P."/>
            <person name="Natvig D.O."/>
            <person name="Lalanne C."/>
            <person name="Gautier V."/>
            <person name="Ament-Velasquez S.L."/>
            <person name="Kruys A."/>
            <person name="Hutchinson M.I."/>
            <person name="Powell A.J."/>
            <person name="Barry K."/>
            <person name="Miller A.N."/>
            <person name="Grigoriev I.V."/>
            <person name="Debuchy R."/>
            <person name="Gladieux P."/>
            <person name="Hiltunen Thoren M."/>
            <person name="Johannesson H."/>
        </authorList>
    </citation>
    <scope>NUCLEOTIDE SEQUENCE</scope>
    <source>
        <strain evidence="2">CBS 314.62</strain>
    </source>
</reference>
<sequence>MWLGREDRRAAPAQSTSASRWQKYMRSTLQGLAKVKWMLFNIAAPEWSLGKAWSDYRSVSSCEEEFKAWAEKDNVKWTRTHTHFANLGGFAVRFLTSPVFDNLTVLRGDLWVLDGLQVLLARKLGIIASLPDGDIVVKLIALGQILWYVIQLFTRLARRIDTSQLEILTLAYTASTRITYLLLLDKPKDVQHSIAIPAARYGQPEDITRIALYGPTQIFSVNRGVWLPNNALNLNLGIGVSTAVFGLVHCVAWEFTFPSTPEKTLWHASSLITVRAAPAAYMTMVMFHLVPLAARSLGAKGKPRQLRFFSNAQNIFNVITLSVLGAVFLAARAFIIVEVLRSLGFQPPRTFAATWSSNLPHIG</sequence>
<evidence type="ECO:0000256" key="1">
    <source>
        <dbReference type="SAM" id="Phobius"/>
    </source>
</evidence>
<reference evidence="2" key="2">
    <citation type="submission" date="2023-06" db="EMBL/GenBank/DDBJ databases">
        <authorList>
            <consortium name="Lawrence Berkeley National Laboratory"/>
            <person name="Haridas S."/>
            <person name="Hensen N."/>
            <person name="Bonometti L."/>
            <person name="Westerberg I."/>
            <person name="Brannstrom I.O."/>
            <person name="Guillou S."/>
            <person name="Cros-Aarteil S."/>
            <person name="Calhoun S."/>
            <person name="Kuo A."/>
            <person name="Mondo S."/>
            <person name="Pangilinan J."/>
            <person name="Riley R."/>
            <person name="Labutti K."/>
            <person name="Andreopoulos B."/>
            <person name="Lipzen A."/>
            <person name="Chen C."/>
            <person name="Yanf M."/>
            <person name="Daum C."/>
            <person name="Ng V."/>
            <person name="Clum A."/>
            <person name="Steindorff A."/>
            <person name="Ohm R."/>
            <person name="Martin F."/>
            <person name="Silar P."/>
            <person name="Natvig D."/>
            <person name="Lalanne C."/>
            <person name="Gautier V."/>
            <person name="Ament-Velasquez S.L."/>
            <person name="Kruys A."/>
            <person name="Hutchinson M.I."/>
            <person name="Powell A.J."/>
            <person name="Barry K."/>
            <person name="Miller A.N."/>
            <person name="Grigoriev I.V."/>
            <person name="Debuchy R."/>
            <person name="Gladieux P."/>
            <person name="Thoren M.H."/>
            <person name="Johannesson H."/>
        </authorList>
    </citation>
    <scope>NUCLEOTIDE SEQUENCE</scope>
    <source>
        <strain evidence="2">CBS 314.62</strain>
    </source>
</reference>
<organism evidence="2 3">
    <name type="scientific">Podospora appendiculata</name>
    <dbReference type="NCBI Taxonomy" id="314037"/>
    <lineage>
        <taxon>Eukaryota</taxon>
        <taxon>Fungi</taxon>
        <taxon>Dikarya</taxon>
        <taxon>Ascomycota</taxon>
        <taxon>Pezizomycotina</taxon>
        <taxon>Sordariomycetes</taxon>
        <taxon>Sordariomycetidae</taxon>
        <taxon>Sordariales</taxon>
        <taxon>Podosporaceae</taxon>
        <taxon>Podospora</taxon>
    </lineage>
</organism>
<dbReference type="PANTHER" id="PTHR35043">
    <property type="entry name" value="TRANSCRIPTION FACTOR DOMAIN-CONTAINING PROTEIN"/>
    <property type="match status" value="1"/>
</dbReference>
<name>A0AAE0X0I5_9PEZI</name>
<protein>
    <submittedName>
        <fullName evidence="2">Uncharacterized protein</fullName>
    </submittedName>
</protein>
<dbReference type="Proteomes" id="UP001270362">
    <property type="component" value="Unassembled WGS sequence"/>
</dbReference>
<feature type="transmembrane region" description="Helical" evidence="1">
    <location>
        <begin position="276"/>
        <end position="294"/>
    </location>
</feature>
<proteinExistence type="predicted"/>
<gene>
    <name evidence="2" type="ORF">B0T22DRAFT_521558</name>
</gene>
<keyword evidence="1" id="KW-0472">Membrane</keyword>
<evidence type="ECO:0000313" key="2">
    <source>
        <dbReference type="EMBL" id="KAK3682333.1"/>
    </source>
</evidence>
<keyword evidence="3" id="KW-1185">Reference proteome</keyword>
<feature type="transmembrane region" description="Helical" evidence="1">
    <location>
        <begin position="315"/>
        <end position="337"/>
    </location>
</feature>
<dbReference type="EMBL" id="JAULSO010000005">
    <property type="protein sequence ID" value="KAK3682333.1"/>
    <property type="molecule type" value="Genomic_DNA"/>
</dbReference>
<comment type="caution">
    <text evidence="2">The sequence shown here is derived from an EMBL/GenBank/DDBJ whole genome shotgun (WGS) entry which is preliminary data.</text>
</comment>
<dbReference type="PANTHER" id="PTHR35043:SF7">
    <property type="entry name" value="TRANSCRIPTION FACTOR DOMAIN-CONTAINING PROTEIN"/>
    <property type="match status" value="1"/>
</dbReference>
<keyword evidence="1" id="KW-0812">Transmembrane</keyword>
<dbReference type="AlphaFoldDB" id="A0AAE0X0I5"/>
<accession>A0AAE0X0I5</accession>
<keyword evidence="1" id="KW-1133">Transmembrane helix</keyword>
<evidence type="ECO:0000313" key="3">
    <source>
        <dbReference type="Proteomes" id="UP001270362"/>
    </source>
</evidence>
<feature type="transmembrane region" description="Helical" evidence="1">
    <location>
        <begin position="232"/>
        <end position="256"/>
    </location>
</feature>